<name>A0A8D8QIX2_9HEMI</name>
<dbReference type="EMBL" id="HBUF01080638">
    <property type="protein sequence ID" value="CAG6632784.1"/>
    <property type="molecule type" value="Transcribed_RNA"/>
</dbReference>
<protein>
    <submittedName>
        <fullName evidence="1">Uncharacterized protein</fullName>
    </submittedName>
</protein>
<accession>A0A8D8QIX2</accession>
<sequence length="135" mass="15616">MKMMIINDRSHRGLSLDAYFGYIVLTVLETFQFRDHRVFVVGLGCRDPKTSFQREVFKCVLSGFRIGRSILELDLPVLVPNTEVKQLEAQECSATSCQVGDKKWKLTPFLFCKYGTAEVFVLFDKHGKERGRRYL</sequence>
<organism evidence="1">
    <name type="scientific">Cacopsylla melanoneura</name>
    <dbReference type="NCBI Taxonomy" id="428564"/>
    <lineage>
        <taxon>Eukaryota</taxon>
        <taxon>Metazoa</taxon>
        <taxon>Ecdysozoa</taxon>
        <taxon>Arthropoda</taxon>
        <taxon>Hexapoda</taxon>
        <taxon>Insecta</taxon>
        <taxon>Pterygota</taxon>
        <taxon>Neoptera</taxon>
        <taxon>Paraneoptera</taxon>
        <taxon>Hemiptera</taxon>
        <taxon>Sternorrhyncha</taxon>
        <taxon>Psylloidea</taxon>
        <taxon>Psyllidae</taxon>
        <taxon>Psyllinae</taxon>
        <taxon>Cacopsylla</taxon>
    </lineage>
</organism>
<evidence type="ECO:0000313" key="1">
    <source>
        <dbReference type="EMBL" id="CAG6632784.1"/>
    </source>
</evidence>
<reference evidence="1" key="1">
    <citation type="submission" date="2021-05" db="EMBL/GenBank/DDBJ databases">
        <authorList>
            <person name="Alioto T."/>
            <person name="Alioto T."/>
            <person name="Gomez Garrido J."/>
        </authorList>
    </citation>
    <scope>NUCLEOTIDE SEQUENCE</scope>
</reference>
<dbReference type="AlphaFoldDB" id="A0A8D8QIX2"/>
<proteinExistence type="predicted"/>